<keyword evidence="3" id="KW-1185">Reference proteome</keyword>
<feature type="region of interest" description="Disordered" evidence="1">
    <location>
        <begin position="66"/>
        <end position="85"/>
    </location>
</feature>
<dbReference type="GO" id="GO:0004527">
    <property type="term" value="F:exonuclease activity"/>
    <property type="evidence" value="ECO:0007669"/>
    <property type="project" value="UniProtKB-KW"/>
</dbReference>
<protein>
    <submittedName>
        <fullName evidence="2">Endonuclease/exonuclease/phosphatase family protein</fullName>
    </submittedName>
</protein>
<dbReference type="GO" id="GO:0004519">
    <property type="term" value="F:endonuclease activity"/>
    <property type="evidence" value="ECO:0007669"/>
    <property type="project" value="UniProtKB-KW"/>
</dbReference>
<sequence length="85" mass="8786">QREGSPQGSSESVNGSSQVSTSNDWQHWVTMHGNANTLADDVRGIGDNIGVRVSGDNVNMFSVLMHPGNSKHLGPTGAQGGLGGK</sequence>
<name>A0A392TMZ1_9FABA</name>
<accession>A0A392TMZ1</accession>
<evidence type="ECO:0000313" key="3">
    <source>
        <dbReference type="Proteomes" id="UP000265520"/>
    </source>
</evidence>
<feature type="non-terminal residue" evidence="2">
    <location>
        <position position="1"/>
    </location>
</feature>
<keyword evidence="2" id="KW-0378">Hydrolase</keyword>
<proteinExistence type="predicted"/>
<evidence type="ECO:0000313" key="2">
    <source>
        <dbReference type="EMBL" id="MCI62288.1"/>
    </source>
</evidence>
<feature type="region of interest" description="Disordered" evidence="1">
    <location>
        <begin position="1"/>
        <end position="26"/>
    </location>
</feature>
<organism evidence="2 3">
    <name type="scientific">Trifolium medium</name>
    <dbReference type="NCBI Taxonomy" id="97028"/>
    <lineage>
        <taxon>Eukaryota</taxon>
        <taxon>Viridiplantae</taxon>
        <taxon>Streptophyta</taxon>
        <taxon>Embryophyta</taxon>
        <taxon>Tracheophyta</taxon>
        <taxon>Spermatophyta</taxon>
        <taxon>Magnoliopsida</taxon>
        <taxon>eudicotyledons</taxon>
        <taxon>Gunneridae</taxon>
        <taxon>Pentapetalae</taxon>
        <taxon>rosids</taxon>
        <taxon>fabids</taxon>
        <taxon>Fabales</taxon>
        <taxon>Fabaceae</taxon>
        <taxon>Papilionoideae</taxon>
        <taxon>50 kb inversion clade</taxon>
        <taxon>NPAAA clade</taxon>
        <taxon>Hologalegina</taxon>
        <taxon>IRL clade</taxon>
        <taxon>Trifolieae</taxon>
        <taxon>Trifolium</taxon>
    </lineage>
</organism>
<dbReference type="Proteomes" id="UP000265520">
    <property type="component" value="Unassembled WGS sequence"/>
</dbReference>
<reference evidence="2 3" key="1">
    <citation type="journal article" date="2018" name="Front. Plant Sci.">
        <title>Red Clover (Trifolium pratense) and Zigzag Clover (T. medium) - A Picture of Genomic Similarities and Differences.</title>
        <authorList>
            <person name="Dluhosova J."/>
            <person name="Istvanek J."/>
            <person name="Nedelnik J."/>
            <person name="Repkova J."/>
        </authorList>
    </citation>
    <scope>NUCLEOTIDE SEQUENCE [LARGE SCALE GENOMIC DNA]</scope>
    <source>
        <strain evidence="3">cv. 10/8</strain>
        <tissue evidence="2">Leaf</tissue>
    </source>
</reference>
<keyword evidence="2" id="KW-0540">Nuclease</keyword>
<feature type="compositionally biased region" description="Low complexity" evidence="1">
    <location>
        <begin position="1"/>
        <end position="23"/>
    </location>
</feature>
<keyword evidence="2" id="KW-0269">Exonuclease</keyword>
<comment type="caution">
    <text evidence="2">The sequence shown here is derived from an EMBL/GenBank/DDBJ whole genome shotgun (WGS) entry which is preliminary data.</text>
</comment>
<evidence type="ECO:0000256" key="1">
    <source>
        <dbReference type="SAM" id="MobiDB-lite"/>
    </source>
</evidence>
<dbReference type="AlphaFoldDB" id="A0A392TMZ1"/>
<dbReference type="EMBL" id="LXQA010616298">
    <property type="protein sequence ID" value="MCI62288.1"/>
    <property type="molecule type" value="Genomic_DNA"/>
</dbReference>
<keyword evidence="2" id="KW-0255">Endonuclease</keyword>